<keyword evidence="3" id="KW-1185">Reference proteome</keyword>
<name>A0ABZ2BJ12_9HYPH</name>
<dbReference type="RefSeq" id="WP_331375104.1">
    <property type="nucleotide sequence ID" value="NZ_CP133149.1"/>
</dbReference>
<proteinExistence type="predicted"/>
<dbReference type="EMBL" id="CP133152">
    <property type="protein sequence ID" value="WVT06743.1"/>
    <property type="molecule type" value="Genomic_DNA"/>
</dbReference>
<dbReference type="EMBL" id="CP133149">
    <property type="protein sequence ID" value="WVT06035.1"/>
    <property type="molecule type" value="Genomic_DNA"/>
</dbReference>
<dbReference type="Proteomes" id="UP001432360">
    <property type="component" value="Plasmid pSchITTGS70a"/>
</dbReference>
<evidence type="ECO:0000313" key="3">
    <source>
        <dbReference type="Proteomes" id="UP001432360"/>
    </source>
</evidence>
<evidence type="ECO:0000313" key="1">
    <source>
        <dbReference type="EMBL" id="WVT06035.1"/>
    </source>
</evidence>
<geneLocation type="plasmid" evidence="2 3">
    <name>pSchITTGS70d</name>
</geneLocation>
<evidence type="ECO:0000313" key="2">
    <source>
        <dbReference type="EMBL" id="WVT06743.1"/>
    </source>
</evidence>
<sequence>MAIAETQSHADGQRYGAFYSAKRAMIESVGCNSGKQDQLHDQHRPDR</sequence>
<dbReference type="Proteomes" id="UP001432360">
    <property type="component" value="Plasmid pSchITTGS70d"/>
</dbReference>
<organism evidence="2 3">
    <name type="scientific">Sinorhizobium chiapasense</name>
    <dbReference type="NCBI Taxonomy" id="501572"/>
    <lineage>
        <taxon>Bacteria</taxon>
        <taxon>Pseudomonadati</taxon>
        <taxon>Pseudomonadota</taxon>
        <taxon>Alphaproteobacteria</taxon>
        <taxon>Hyphomicrobiales</taxon>
        <taxon>Rhizobiaceae</taxon>
        <taxon>Sinorhizobium/Ensifer group</taxon>
        <taxon>Sinorhizobium</taxon>
    </lineage>
</organism>
<geneLocation type="plasmid" evidence="1 3">
    <name>pSchITTGS70a</name>
</geneLocation>
<accession>A0ABZ2BJ12</accession>
<reference evidence="2" key="1">
    <citation type="submission" date="2023-08" db="EMBL/GenBank/DDBJ databases">
        <title>Complete genome sequence of Sinorhizobium chiapanecum ITTG S70 isolated from Acaciella angustissima nodules in Chiapas-Mexico.</title>
        <authorList>
            <person name="Rincon-Rosales R."/>
            <person name="Rogel M.A."/>
            <person name="Rincon-Medina C.I."/>
            <person name="Guerrero G."/>
            <person name="Manzano-Gomez L.A."/>
            <person name="Lopez-Lopez A."/>
            <person name="Rincon Molina F.A."/>
            <person name="Martinez-Romero E."/>
        </authorList>
    </citation>
    <scope>NUCLEOTIDE SEQUENCE</scope>
    <source>
        <strain evidence="2">ITTG S70</strain>
        <plasmid evidence="1">pSchITTGS70a</plasmid>
        <plasmid evidence="2">pSchITTGS70d</plasmid>
    </source>
</reference>
<gene>
    <name evidence="1" type="ORF">RB548_21285</name>
    <name evidence="2" type="ORF">RB548_28515</name>
</gene>
<protein>
    <submittedName>
        <fullName evidence="2">Uncharacterized protein</fullName>
    </submittedName>
</protein>
<keyword evidence="2" id="KW-0614">Plasmid</keyword>